<dbReference type="GO" id="GO:0016987">
    <property type="term" value="F:sigma factor activity"/>
    <property type="evidence" value="ECO:0007669"/>
    <property type="project" value="UniProtKB-KW"/>
</dbReference>
<dbReference type="Proteomes" id="UP000268007">
    <property type="component" value="Unassembled WGS sequence"/>
</dbReference>
<name>A0A495J206_9SPHI</name>
<dbReference type="InterPro" id="IPR036388">
    <property type="entry name" value="WH-like_DNA-bd_sf"/>
</dbReference>
<evidence type="ECO:0000256" key="4">
    <source>
        <dbReference type="ARBA" id="ARBA00023163"/>
    </source>
</evidence>
<reference evidence="7 8" key="1">
    <citation type="submission" date="2018-10" db="EMBL/GenBank/DDBJ databases">
        <title>Genomic Encyclopedia of Archaeal and Bacterial Type Strains, Phase II (KMG-II): from individual species to whole genera.</title>
        <authorList>
            <person name="Goeker M."/>
        </authorList>
    </citation>
    <scope>NUCLEOTIDE SEQUENCE [LARGE SCALE GENOMIC DNA]</scope>
    <source>
        <strain evidence="7 8">DSM 18602</strain>
    </source>
</reference>
<dbReference type="AlphaFoldDB" id="A0A495J206"/>
<dbReference type="PANTHER" id="PTHR43133">
    <property type="entry name" value="RNA POLYMERASE ECF-TYPE SIGMA FACTO"/>
    <property type="match status" value="1"/>
</dbReference>
<evidence type="ECO:0000256" key="3">
    <source>
        <dbReference type="ARBA" id="ARBA00023082"/>
    </source>
</evidence>
<sequence>MSKGSQYLLNEEQLFKQLSEGDERAFESIYRYYSSRLFPFVDRMVRLPELTEEIIQDVFILLWAKREQLVDVSNKSSYIFQMASNKTLDYQRKIASNKRLLEKVTYLSTELSNETEEKVLYNDSAAVLEEAINLLPQQRKLIYHLSRVEGLSHEQIAERLDISKSTVANQMVSAMKHIRTFMEKRADLFSYAVFYFLTRK</sequence>
<evidence type="ECO:0000259" key="5">
    <source>
        <dbReference type="Pfam" id="PF04542"/>
    </source>
</evidence>
<feature type="domain" description="RNA polymerase sigma factor 70 region 4 type 2" evidence="6">
    <location>
        <begin position="128"/>
        <end position="178"/>
    </location>
</feature>
<dbReference type="InterPro" id="IPR014327">
    <property type="entry name" value="RNA_pol_sigma70_bacteroid"/>
</dbReference>
<dbReference type="InterPro" id="IPR013249">
    <property type="entry name" value="RNA_pol_sigma70_r4_t2"/>
</dbReference>
<dbReference type="Pfam" id="PF08281">
    <property type="entry name" value="Sigma70_r4_2"/>
    <property type="match status" value="1"/>
</dbReference>
<dbReference type="EMBL" id="RBKU01000001">
    <property type="protein sequence ID" value="RKR82368.1"/>
    <property type="molecule type" value="Genomic_DNA"/>
</dbReference>
<dbReference type="GO" id="GO:0006352">
    <property type="term" value="P:DNA-templated transcription initiation"/>
    <property type="evidence" value="ECO:0007669"/>
    <property type="project" value="InterPro"/>
</dbReference>
<proteinExistence type="inferred from homology"/>
<organism evidence="7 8">
    <name type="scientific">Mucilaginibacter gracilis</name>
    <dbReference type="NCBI Taxonomy" id="423350"/>
    <lineage>
        <taxon>Bacteria</taxon>
        <taxon>Pseudomonadati</taxon>
        <taxon>Bacteroidota</taxon>
        <taxon>Sphingobacteriia</taxon>
        <taxon>Sphingobacteriales</taxon>
        <taxon>Sphingobacteriaceae</taxon>
        <taxon>Mucilaginibacter</taxon>
    </lineage>
</organism>
<evidence type="ECO:0000313" key="8">
    <source>
        <dbReference type="Proteomes" id="UP000268007"/>
    </source>
</evidence>
<protein>
    <submittedName>
        <fullName evidence="7">RNA polymerase sigma-70 factor (ECF subfamily)</fullName>
    </submittedName>
</protein>
<dbReference type="GO" id="GO:0003677">
    <property type="term" value="F:DNA binding"/>
    <property type="evidence" value="ECO:0007669"/>
    <property type="project" value="InterPro"/>
</dbReference>
<gene>
    <name evidence="7" type="ORF">BDD43_2545</name>
</gene>
<evidence type="ECO:0000259" key="6">
    <source>
        <dbReference type="Pfam" id="PF08281"/>
    </source>
</evidence>
<dbReference type="InterPro" id="IPR013324">
    <property type="entry name" value="RNA_pol_sigma_r3/r4-like"/>
</dbReference>
<dbReference type="Gene3D" id="1.10.1740.10">
    <property type="match status" value="1"/>
</dbReference>
<dbReference type="OrthoDB" id="659577at2"/>
<keyword evidence="4" id="KW-0804">Transcription</keyword>
<dbReference type="NCBIfam" id="TIGR02985">
    <property type="entry name" value="Sig70_bacteroi1"/>
    <property type="match status" value="1"/>
</dbReference>
<dbReference type="Pfam" id="PF04542">
    <property type="entry name" value="Sigma70_r2"/>
    <property type="match status" value="1"/>
</dbReference>
<dbReference type="SUPFAM" id="SSF88659">
    <property type="entry name" value="Sigma3 and sigma4 domains of RNA polymerase sigma factors"/>
    <property type="match status" value="1"/>
</dbReference>
<dbReference type="InterPro" id="IPR039425">
    <property type="entry name" value="RNA_pol_sigma-70-like"/>
</dbReference>
<dbReference type="Gene3D" id="1.10.10.10">
    <property type="entry name" value="Winged helix-like DNA-binding domain superfamily/Winged helix DNA-binding domain"/>
    <property type="match status" value="1"/>
</dbReference>
<keyword evidence="2" id="KW-0805">Transcription regulation</keyword>
<dbReference type="InterPro" id="IPR007627">
    <property type="entry name" value="RNA_pol_sigma70_r2"/>
</dbReference>
<comment type="similarity">
    <text evidence="1">Belongs to the sigma-70 factor family. ECF subfamily.</text>
</comment>
<dbReference type="PANTHER" id="PTHR43133:SF46">
    <property type="entry name" value="RNA POLYMERASE SIGMA-70 FACTOR ECF SUBFAMILY"/>
    <property type="match status" value="1"/>
</dbReference>
<feature type="domain" description="RNA polymerase sigma-70 region 2" evidence="5">
    <location>
        <begin position="29"/>
        <end position="93"/>
    </location>
</feature>
<keyword evidence="8" id="KW-1185">Reference proteome</keyword>
<dbReference type="RefSeq" id="WP_121197980.1">
    <property type="nucleotide sequence ID" value="NZ_RBKU01000001.1"/>
</dbReference>
<accession>A0A495J206</accession>
<dbReference type="NCBIfam" id="TIGR02937">
    <property type="entry name" value="sigma70-ECF"/>
    <property type="match status" value="1"/>
</dbReference>
<dbReference type="InterPro" id="IPR014284">
    <property type="entry name" value="RNA_pol_sigma-70_dom"/>
</dbReference>
<comment type="caution">
    <text evidence="7">The sequence shown here is derived from an EMBL/GenBank/DDBJ whole genome shotgun (WGS) entry which is preliminary data.</text>
</comment>
<evidence type="ECO:0000256" key="1">
    <source>
        <dbReference type="ARBA" id="ARBA00010641"/>
    </source>
</evidence>
<evidence type="ECO:0000256" key="2">
    <source>
        <dbReference type="ARBA" id="ARBA00023015"/>
    </source>
</evidence>
<evidence type="ECO:0000313" key="7">
    <source>
        <dbReference type="EMBL" id="RKR82368.1"/>
    </source>
</evidence>
<keyword evidence="3" id="KW-0731">Sigma factor</keyword>
<dbReference type="SUPFAM" id="SSF88946">
    <property type="entry name" value="Sigma2 domain of RNA polymerase sigma factors"/>
    <property type="match status" value="1"/>
</dbReference>
<dbReference type="InterPro" id="IPR013325">
    <property type="entry name" value="RNA_pol_sigma_r2"/>
</dbReference>